<evidence type="ECO:0000256" key="1">
    <source>
        <dbReference type="ARBA" id="ARBA00022448"/>
    </source>
</evidence>
<dbReference type="InterPro" id="IPR040040">
    <property type="entry name" value="ATG11"/>
</dbReference>
<protein>
    <recommendedName>
        <fullName evidence="7">Ubiquitin-like domain-containing protein</fullName>
    </recommendedName>
</protein>
<feature type="domain" description="Ubiquitin-like" evidence="7">
    <location>
        <begin position="2"/>
        <end position="66"/>
    </location>
</feature>
<dbReference type="SUPFAM" id="SSF54236">
    <property type="entry name" value="Ubiquitin-like"/>
    <property type="match status" value="1"/>
</dbReference>
<proteinExistence type="predicted"/>
<dbReference type="GO" id="GO:0060090">
    <property type="term" value="F:molecular adaptor activity"/>
    <property type="evidence" value="ECO:0000318"/>
    <property type="project" value="GO_Central"/>
</dbReference>
<dbReference type="GO" id="GO:1990316">
    <property type="term" value="C:Atg1/ULK1 kinase complex"/>
    <property type="evidence" value="ECO:0000318"/>
    <property type="project" value="GO_Central"/>
</dbReference>
<evidence type="ECO:0000256" key="5">
    <source>
        <dbReference type="SAM" id="Coils"/>
    </source>
</evidence>
<keyword evidence="1" id="KW-0813">Transport</keyword>
<dbReference type="PANTHER" id="PTHR13222:SF1">
    <property type="entry name" value="RB1-INDUCIBLE COILED-COIL PROTEIN 1"/>
    <property type="match status" value="1"/>
</dbReference>
<keyword evidence="4 5" id="KW-0175">Coiled coil</keyword>
<dbReference type="EMBL" id="KI630707">
    <property type="protein sequence ID" value="EYU34324.1"/>
    <property type="molecule type" value="Genomic_DNA"/>
</dbReference>
<keyword evidence="9" id="KW-1185">Reference proteome</keyword>
<evidence type="ECO:0000313" key="8">
    <source>
        <dbReference type="EMBL" id="EYU34324.1"/>
    </source>
</evidence>
<dbReference type="GO" id="GO:0034517">
    <property type="term" value="P:ribophagy"/>
    <property type="evidence" value="ECO:0000318"/>
    <property type="project" value="GO_Central"/>
</dbReference>
<dbReference type="InterPro" id="IPR019460">
    <property type="entry name" value="Atg11_C"/>
</dbReference>
<accession>A0A022R2X6</accession>
<evidence type="ECO:0000313" key="9">
    <source>
        <dbReference type="Proteomes" id="UP000030748"/>
    </source>
</evidence>
<keyword evidence="2" id="KW-0653">Protein transport</keyword>
<dbReference type="InterPro" id="IPR000626">
    <property type="entry name" value="Ubiquitin-like_dom"/>
</dbReference>
<dbReference type="GO" id="GO:0061709">
    <property type="term" value="P:reticulophagy"/>
    <property type="evidence" value="ECO:0000318"/>
    <property type="project" value="GO_Central"/>
</dbReference>
<dbReference type="GO" id="GO:0034045">
    <property type="term" value="C:phagophore assembly site membrane"/>
    <property type="evidence" value="ECO:0000318"/>
    <property type="project" value="GO_Central"/>
</dbReference>
<evidence type="ECO:0000259" key="7">
    <source>
        <dbReference type="PROSITE" id="PS50053"/>
    </source>
</evidence>
<name>A0A022R2X6_ERYGU</name>
<dbReference type="STRING" id="4155.A0A022R2X6"/>
<gene>
    <name evidence="8" type="ORF">MIMGU_mgv1a002050mg</name>
</gene>
<dbReference type="InterPro" id="IPR029071">
    <property type="entry name" value="Ubiquitin-like_domsf"/>
</dbReference>
<reference evidence="8 9" key="1">
    <citation type="journal article" date="2013" name="Proc. Natl. Acad. Sci. U.S.A.">
        <title>Fine-scale variation in meiotic recombination in Mimulus inferred from population shotgun sequencing.</title>
        <authorList>
            <person name="Hellsten U."/>
            <person name="Wright K.M."/>
            <person name="Jenkins J."/>
            <person name="Shu S."/>
            <person name="Yuan Y."/>
            <person name="Wessler S.R."/>
            <person name="Schmutz J."/>
            <person name="Willis J.H."/>
            <person name="Rokhsar D.S."/>
        </authorList>
    </citation>
    <scope>NUCLEOTIDE SEQUENCE [LARGE SCALE GENOMIC DNA]</scope>
    <source>
        <strain evidence="9">cv. DUN x IM62</strain>
    </source>
</reference>
<dbReference type="InterPro" id="IPR045326">
    <property type="entry name" value="ATG17-like_dom"/>
</dbReference>
<dbReference type="GO" id="GO:0000045">
    <property type="term" value="P:autophagosome assembly"/>
    <property type="evidence" value="ECO:0000318"/>
    <property type="project" value="GO_Central"/>
</dbReference>
<evidence type="ECO:0000256" key="2">
    <source>
        <dbReference type="ARBA" id="ARBA00022927"/>
    </source>
</evidence>
<organism evidence="8 9">
    <name type="scientific">Erythranthe guttata</name>
    <name type="common">Yellow monkey flower</name>
    <name type="synonym">Mimulus guttatus</name>
    <dbReference type="NCBI Taxonomy" id="4155"/>
    <lineage>
        <taxon>Eukaryota</taxon>
        <taxon>Viridiplantae</taxon>
        <taxon>Streptophyta</taxon>
        <taxon>Embryophyta</taxon>
        <taxon>Tracheophyta</taxon>
        <taxon>Spermatophyta</taxon>
        <taxon>Magnoliopsida</taxon>
        <taxon>eudicotyledons</taxon>
        <taxon>Gunneridae</taxon>
        <taxon>Pentapetalae</taxon>
        <taxon>asterids</taxon>
        <taxon>lamiids</taxon>
        <taxon>Lamiales</taxon>
        <taxon>Phrymaceae</taxon>
        <taxon>Erythranthe</taxon>
    </lineage>
</organism>
<evidence type="ECO:0000256" key="6">
    <source>
        <dbReference type="SAM" id="MobiDB-lite"/>
    </source>
</evidence>
<dbReference type="PROSITE" id="PS50053">
    <property type="entry name" value="UBIQUITIN_2"/>
    <property type="match status" value="1"/>
</dbReference>
<feature type="region of interest" description="Disordered" evidence="6">
    <location>
        <begin position="101"/>
        <end position="120"/>
    </location>
</feature>
<evidence type="ECO:0000256" key="3">
    <source>
        <dbReference type="ARBA" id="ARBA00023006"/>
    </source>
</evidence>
<dbReference type="GO" id="GO:0000425">
    <property type="term" value="P:pexophagy"/>
    <property type="evidence" value="ECO:0000318"/>
    <property type="project" value="GO_Central"/>
</dbReference>
<dbReference type="Proteomes" id="UP000030748">
    <property type="component" value="Unassembled WGS sequence"/>
</dbReference>
<dbReference type="GO" id="GO:0019901">
    <property type="term" value="F:protein kinase binding"/>
    <property type="evidence" value="ECO:0000318"/>
    <property type="project" value="GO_Central"/>
</dbReference>
<dbReference type="PANTHER" id="PTHR13222">
    <property type="entry name" value="RB1-INDUCIBLE COILED-COIL"/>
    <property type="match status" value="1"/>
</dbReference>
<dbReference type="eggNOG" id="ENOG502QUG9">
    <property type="taxonomic scope" value="Eukaryota"/>
</dbReference>
<dbReference type="GO" id="GO:0034727">
    <property type="term" value="P:piecemeal microautophagy of the nucleus"/>
    <property type="evidence" value="ECO:0000318"/>
    <property type="project" value="GO_Central"/>
</dbReference>
<dbReference type="Pfam" id="PF10377">
    <property type="entry name" value="ATG11"/>
    <property type="match status" value="1"/>
</dbReference>
<dbReference type="Pfam" id="PF04108">
    <property type="entry name" value="ATG17_like"/>
    <property type="match status" value="1"/>
</dbReference>
<sequence length="721" mass="82189">MGKLVVRIVENGHSYRINCDEHTPVESVQKLLESISGIPFKDQLLFCFGVKLESHSPLSAYKLPSGEEEVFLFNKSRMRINSPPPTPEKFKINVIPINPPLSPPSSSRGPHPNLDDTSDPALNALPSYETQFRNHLQSGSAIYRRTLAMFEICERLLQEQEAQERALDVAKGNLDHFYKMVCQNYTEFMKCYSQQDCSHRKFLVDFGREKEKLRSIKIMPLLQNANRKCLLDFVDEENLQKVWEECSSSHGRFEKKVLELKTEFGDLNGQVQDLFSCKTSNFIKDVEFEDVNTVKKLLEDYISRQVSPSPILPHNAFSALGPTYNTHEKDYLPKMRACDNAISTLLDLCTDKKNESNLYVHNYMQKIARMQYIIKDLRYKFSVFSEALKHQNEQFHQLKVLHGVGPAYMACLAEVERRKTATKMYMENAEKLSEKLARERDFEIRRRDEFVKVHSTFIPPDILASMGLYDSINPCYVNVAPLPGGSTTLAVTDTTILQNDAETKIEALINEVSKFERESEINRNLLDRLRSCATSADFADSLRVLAQSLVRAGEESNEDSTFKLRECIEIIADKVGALSRQCEDLEENRDLVNTLCTKNQLENQANKERISFNQLQVDEIAAFLLNASGQYQAINRDCPYYYLSPDSISLLSDNRPSYIIGQVVHIERRTVESPLSETGTSRLTSSQESTPNPYGLPIGCEYFVVTAAILPDTNVDYSPRS</sequence>
<keyword evidence="3" id="KW-0072">Autophagy</keyword>
<dbReference type="AlphaFoldDB" id="A0A022R2X6"/>
<feature type="coiled-coil region" evidence="5">
    <location>
        <begin position="568"/>
        <end position="618"/>
    </location>
</feature>
<dbReference type="GO" id="GO:0000422">
    <property type="term" value="P:autophagy of mitochondrion"/>
    <property type="evidence" value="ECO:0000318"/>
    <property type="project" value="GO_Central"/>
</dbReference>
<dbReference type="Gene3D" id="3.10.20.90">
    <property type="entry name" value="Phosphatidylinositol 3-kinase Catalytic Subunit, Chain A, domain 1"/>
    <property type="match status" value="1"/>
</dbReference>
<evidence type="ECO:0000256" key="4">
    <source>
        <dbReference type="ARBA" id="ARBA00023054"/>
    </source>
</evidence>
<dbReference type="GO" id="GO:0015031">
    <property type="term" value="P:protein transport"/>
    <property type="evidence" value="ECO:0007669"/>
    <property type="project" value="UniProtKB-KW"/>
</dbReference>